<evidence type="ECO:0000259" key="8">
    <source>
        <dbReference type="Pfam" id="PF02687"/>
    </source>
</evidence>
<evidence type="ECO:0000313" key="10">
    <source>
        <dbReference type="EMBL" id="NIR75049.1"/>
    </source>
</evidence>
<dbReference type="AlphaFoldDB" id="A0AAE4Z870"/>
<comment type="similarity">
    <text evidence="6">Belongs to the ABC-4 integral membrane protein family.</text>
</comment>
<evidence type="ECO:0000256" key="7">
    <source>
        <dbReference type="SAM" id="Phobius"/>
    </source>
</evidence>
<evidence type="ECO:0000313" key="11">
    <source>
        <dbReference type="Proteomes" id="UP000702544"/>
    </source>
</evidence>
<evidence type="ECO:0000256" key="2">
    <source>
        <dbReference type="ARBA" id="ARBA00022475"/>
    </source>
</evidence>
<feature type="transmembrane region" description="Helical" evidence="7">
    <location>
        <begin position="741"/>
        <end position="762"/>
    </location>
</feature>
<gene>
    <name evidence="10" type="ORF">GWO12_08045</name>
</gene>
<dbReference type="InterPro" id="IPR017800">
    <property type="entry name" value="ADOP"/>
</dbReference>
<dbReference type="PANTHER" id="PTHR30572:SF4">
    <property type="entry name" value="ABC TRANSPORTER PERMEASE YTRF"/>
    <property type="match status" value="1"/>
</dbReference>
<dbReference type="NCBIfam" id="TIGR03434">
    <property type="entry name" value="ADOP"/>
    <property type="match status" value="1"/>
</dbReference>
<dbReference type="InterPro" id="IPR025857">
    <property type="entry name" value="MacB_PCD"/>
</dbReference>
<comment type="subcellular location">
    <subcellularLocation>
        <location evidence="1">Cell membrane</location>
        <topology evidence="1">Multi-pass membrane protein</topology>
    </subcellularLocation>
</comment>
<keyword evidence="4 7" id="KW-1133">Transmembrane helix</keyword>
<dbReference type="PANTHER" id="PTHR30572">
    <property type="entry name" value="MEMBRANE COMPONENT OF TRANSPORTER-RELATED"/>
    <property type="match status" value="1"/>
</dbReference>
<dbReference type="InterPro" id="IPR003838">
    <property type="entry name" value="ABC3_permease_C"/>
</dbReference>
<keyword evidence="2" id="KW-1003">Cell membrane</keyword>
<feature type="domain" description="MacB-like periplasmic core" evidence="9">
    <location>
        <begin position="22"/>
        <end position="234"/>
    </location>
</feature>
<sequence length="811" mass="87495">MHGILQDLRFAFRTLRKTPGYTAVALITLALGIGANTAIFSLVQGVLLRPLPYPDADRLVRIWEISSDGHVMQGAWRNFTDWREHAESLDGLTAHGAGGTSTVLGTGRPLRVGVTNVSEGFFRTIGVQPARGRAMLPEEHRLGADPAVVVSDAFWRTHLGADPDLESRRLGVSGFDVRIVGVMPPGFDYPGDIDIWYPTELNEQTDSRSAHNYAVVGRLKDDVSIEQADAELDALTAAFLDEDPSVRNETWFEGFFPVEVRLMPLRDYLVGGTRRPLLILLGASGLLLLIACTNLASATLARGTTRERELAVRLSLGAGRGRVIRQLYTESLALALAGAALGVGLAFAVVRTLPTLAPDVLPRMDAIGLNPAVLAFTVAVALATAVLFGLLPALRLSRDDLATSLRSGGARGGTERAQRPVWRWLVASEIALAIVLLVGCGLLIRSFYTVLQVRPGFRTEGVLTATVNPPETKYPDGAARRVYYDELLRDLESLPGVARVGLVARTPLTGISNGDVAVRGGPQESLTIDYQLVSAGYFGAMDIPLIRGRLFDERDREAGEHVVVVSQSLARAAWPGDDAIGKQITGGGMDDYWDQEKWATVVGVVGDVHQRNLTEPPRPTLYFSYRQRPYRSWSMTATIRPEDGSASALSPTVRQAVNRIDPEVPVTFATIEARVSRAVADRRFTMLVLGIFGGVAVILASVGIYGVVAYTVARRTREIGIRVALGAEPISVRRLMQRDSLVAAVIGGLAGIGLAAALTRVMRSLLFEVSPTDPLTFVGVVVTVGGVAWLASFVPSLRSTRVDPIEAIRVE</sequence>
<dbReference type="Pfam" id="PF02687">
    <property type="entry name" value="FtsX"/>
    <property type="match status" value="2"/>
</dbReference>
<feature type="transmembrane region" description="Helical" evidence="7">
    <location>
        <begin position="774"/>
        <end position="794"/>
    </location>
</feature>
<comment type="caution">
    <text evidence="10">The sequence shown here is derived from an EMBL/GenBank/DDBJ whole genome shotgun (WGS) entry which is preliminary data.</text>
</comment>
<feature type="transmembrane region" description="Helical" evidence="7">
    <location>
        <begin position="277"/>
        <end position="301"/>
    </location>
</feature>
<accession>A0AAE4Z870</accession>
<organism evidence="10 11">
    <name type="scientific">Candidatus Kutchimonas denitrificans</name>
    <dbReference type="NCBI Taxonomy" id="3056748"/>
    <lineage>
        <taxon>Bacteria</taxon>
        <taxon>Pseudomonadati</taxon>
        <taxon>Gemmatimonadota</taxon>
        <taxon>Gemmatimonadia</taxon>
        <taxon>Candidatus Palauibacterales</taxon>
        <taxon>Candidatus Palauibacteraceae</taxon>
        <taxon>Candidatus Kutchimonas</taxon>
    </lineage>
</organism>
<protein>
    <submittedName>
        <fullName evidence="10">ABC transporter permease</fullName>
    </submittedName>
</protein>
<dbReference type="GO" id="GO:0022857">
    <property type="term" value="F:transmembrane transporter activity"/>
    <property type="evidence" value="ECO:0007669"/>
    <property type="project" value="TreeGrafter"/>
</dbReference>
<evidence type="ECO:0000256" key="5">
    <source>
        <dbReference type="ARBA" id="ARBA00023136"/>
    </source>
</evidence>
<dbReference type="Proteomes" id="UP000702544">
    <property type="component" value="Unassembled WGS sequence"/>
</dbReference>
<dbReference type="Pfam" id="PF12704">
    <property type="entry name" value="MacB_PCD"/>
    <property type="match status" value="2"/>
</dbReference>
<keyword evidence="5 7" id="KW-0472">Membrane</keyword>
<keyword evidence="3 7" id="KW-0812">Transmembrane</keyword>
<dbReference type="InterPro" id="IPR050250">
    <property type="entry name" value="Macrolide_Exporter_MacB"/>
</dbReference>
<feature type="transmembrane region" description="Helical" evidence="7">
    <location>
        <begin position="421"/>
        <end position="444"/>
    </location>
</feature>
<dbReference type="EMBL" id="JAACAK010000058">
    <property type="protein sequence ID" value="NIR75049.1"/>
    <property type="molecule type" value="Genomic_DNA"/>
</dbReference>
<evidence type="ECO:0000259" key="9">
    <source>
        <dbReference type="Pfam" id="PF12704"/>
    </source>
</evidence>
<evidence type="ECO:0000256" key="1">
    <source>
        <dbReference type="ARBA" id="ARBA00004651"/>
    </source>
</evidence>
<evidence type="ECO:0000256" key="3">
    <source>
        <dbReference type="ARBA" id="ARBA00022692"/>
    </source>
</evidence>
<reference evidence="10 11" key="1">
    <citation type="submission" date="2020-01" db="EMBL/GenBank/DDBJ databases">
        <title>Genomes assembled from Gulf of Kutch pelagic sediment metagenomes.</title>
        <authorList>
            <person name="Chandrashekar M."/>
            <person name="Mahajan M.S."/>
            <person name="Dave K.J."/>
            <person name="Vatsa P."/>
            <person name="Nathani N.M."/>
        </authorList>
    </citation>
    <scope>NUCLEOTIDE SEQUENCE [LARGE SCALE GENOMIC DNA]</scope>
    <source>
        <strain evidence="10">KS3-K002</strain>
    </source>
</reference>
<evidence type="ECO:0000256" key="4">
    <source>
        <dbReference type="ARBA" id="ARBA00022989"/>
    </source>
</evidence>
<feature type="transmembrane region" description="Helical" evidence="7">
    <location>
        <begin position="684"/>
        <end position="712"/>
    </location>
</feature>
<feature type="transmembrane region" description="Helical" evidence="7">
    <location>
        <begin position="21"/>
        <end position="43"/>
    </location>
</feature>
<evidence type="ECO:0000256" key="6">
    <source>
        <dbReference type="ARBA" id="ARBA00038076"/>
    </source>
</evidence>
<feature type="domain" description="MacB-like periplasmic core" evidence="9">
    <location>
        <begin position="431"/>
        <end position="646"/>
    </location>
</feature>
<feature type="domain" description="ABC3 transporter permease C-terminal" evidence="8">
    <location>
        <begin position="691"/>
        <end position="804"/>
    </location>
</feature>
<feature type="domain" description="ABC3 transporter permease C-terminal" evidence="8">
    <location>
        <begin position="283"/>
        <end position="399"/>
    </location>
</feature>
<proteinExistence type="inferred from homology"/>
<dbReference type="GO" id="GO:0005886">
    <property type="term" value="C:plasma membrane"/>
    <property type="evidence" value="ECO:0007669"/>
    <property type="project" value="UniProtKB-SubCell"/>
</dbReference>
<feature type="transmembrane region" description="Helical" evidence="7">
    <location>
        <begin position="373"/>
        <end position="394"/>
    </location>
</feature>
<name>A0AAE4Z870_9BACT</name>
<feature type="transmembrane region" description="Helical" evidence="7">
    <location>
        <begin position="332"/>
        <end position="353"/>
    </location>
</feature>